<comment type="similarity">
    <text evidence="1">Belongs to the FAD-binding monooxygenase family.</text>
</comment>
<dbReference type="InterPro" id="IPR051209">
    <property type="entry name" value="FAD-bind_Monooxygenase_sf"/>
</dbReference>
<dbReference type="GO" id="GO:0004499">
    <property type="term" value="F:N,N-dimethylaniline monooxygenase activity"/>
    <property type="evidence" value="ECO:0007669"/>
    <property type="project" value="InterPro"/>
</dbReference>
<dbReference type="EMBL" id="BSFQ01000021">
    <property type="protein sequence ID" value="GLL13320.1"/>
    <property type="molecule type" value="Genomic_DNA"/>
</dbReference>
<dbReference type="GO" id="GO:0050661">
    <property type="term" value="F:NADP binding"/>
    <property type="evidence" value="ECO:0007669"/>
    <property type="project" value="InterPro"/>
</dbReference>
<comment type="caution">
    <text evidence="5">The sequence shown here is derived from an EMBL/GenBank/DDBJ whole genome shotgun (WGS) entry which is preliminary data.</text>
</comment>
<keyword evidence="2" id="KW-0285">Flavoprotein</keyword>
<dbReference type="Gene3D" id="3.50.50.60">
    <property type="entry name" value="FAD/NAD(P)-binding domain"/>
    <property type="match status" value="2"/>
</dbReference>
<keyword evidence="4" id="KW-0560">Oxidoreductase</keyword>
<dbReference type="PANTHER" id="PTHR42877:SF4">
    <property type="entry name" value="FAD_NAD(P)-BINDING DOMAIN-CONTAINING PROTEIN-RELATED"/>
    <property type="match status" value="1"/>
</dbReference>
<dbReference type="PANTHER" id="PTHR42877">
    <property type="entry name" value="L-ORNITHINE N(5)-MONOOXYGENASE-RELATED"/>
    <property type="match status" value="1"/>
</dbReference>
<dbReference type="InterPro" id="IPR036188">
    <property type="entry name" value="FAD/NAD-bd_sf"/>
</dbReference>
<keyword evidence="3" id="KW-0274">FAD</keyword>
<dbReference type="AlphaFoldDB" id="A0A9W6L5I4"/>
<accession>A0A9W6L5I4</accession>
<dbReference type="RefSeq" id="WP_037049149.1">
    <property type="nucleotide sequence ID" value="NZ_BAAAUZ010000003.1"/>
</dbReference>
<sequence length="642" mass="70720">MTNSGQELGGATDDEIRAALAVADPMTLRGLLYQLTGDESLARLPVTLAPAGNAEAMRLADKADAALVREKALRFLAAHRDRGAPDLPLGPADRLPRSMGLVAGVELPADELECWTEELAVDPFARGLRWPRTPDPEALAGFSVLVIGAGLGGLGAAVQLERAGIPYTVVEKNPGVGGTWYENRYPGARVDTPSRAYTHLFGVDYEYPNPFCEQAENEKYFNWVADTFGVRPHIEFDTEVRSAVWDEAAARWRVTLASPEGEREIAVNAVISAVGFLARPNIPDLPGAELFEGAAFHSARWPAGLDLEGARVGVIGSGCTSYQMAPELAGTAGHLSIFQRTPQWVFDRPGYRTAFPPEATWLDRNVPWYRNFQRLRVSWLSGPHVQSAAFTIDPEWSDPHTLSALNARLREQRLEFLQRKLAGRPDLVTAMTPDHPPMSARPVVVDPGLSVVDTLLRDDVDLVTAPITEVTATGVSTADGADHPLDVLVYATGFRANDFLWPMEIRGRGGRRVEDLWARDGARAWLGTMLPGFPNFFLLYGPNMNPFSLGVVTFSEMTTRFALDRVAELVLSGRSSVEVTEEAYDSYNTALDARERTRTWSDPRVDNYYRNAHGRSAANCPFEGTEMWRWLRHPEPGDLVVR</sequence>
<evidence type="ECO:0000313" key="5">
    <source>
        <dbReference type="EMBL" id="GLL13320.1"/>
    </source>
</evidence>
<proteinExistence type="inferred from homology"/>
<dbReference type="SUPFAM" id="SSF51905">
    <property type="entry name" value="FAD/NAD(P)-binding domain"/>
    <property type="match status" value="2"/>
</dbReference>
<dbReference type="Pfam" id="PF00743">
    <property type="entry name" value="FMO-like"/>
    <property type="match status" value="1"/>
</dbReference>
<protein>
    <submittedName>
        <fullName evidence="5">Monooxygenase</fullName>
    </submittedName>
</protein>
<name>A0A9W6L5I4_9PSEU</name>
<evidence type="ECO:0000256" key="3">
    <source>
        <dbReference type="ARBA" id="ARBA00022827"/>
    </source>
</evidence>
<dbReference type="Proteomes" id="UP001143463">
    <property type="component" value="Unassembled WGS sequence"/>
</dbReference>
<evidence type="ECO:0000256" key="4">
    <source>
        <dbReference type="ARBA" id="ARBA00023002"/>
    </source>
</evidence>
<evidence type="ECO:0000313" key="6">
    <source>
        <dbReference type="Proteomes" id="UP001143463"/>
    </source>
</evidence>
<organism evidence="5 6">
    <name type="scientific">Pseudonocardia halophobica</name>
    <dbReference type="NCBI Taxonomy" id="29401"/>
    <lineage>
        <taxon>Bacteria</taxon>
        <taxon>Bacillati</taxon>
        <taxon>Actinomycetota</taxon>
        <taxon>Actinomycetes</taxon>
        <taxon>Pseudonocardiales</taxon>
        <taxon>Pseudonocardiaceae</taxon>
        <taxon>Pseudonocardia</taxon>
    </lineage>
</organism>
<reference evidence="5" key="2">
    <citation type="submission" date="2023-01" db="EMBL/GenBank/DDBJ databases">
        <authorList>
            <person name="Sun Q."/>
            <person name="Evtushenko L."/>
        </authorList>
    </citation>
    <scope>NUCLEOTIDE SEQUENCE</scope>
    <source>
        <strain evidence="5">VKM Ac-1069</strain>
    </source>
</reference>
<evidence type="ECO:0000256" key="2">
    <source>
        <dbReference type="ARBA" id="ARBA00022630"/>
    </source>
</evidence>
<keyword evidence="5" id="KW-0503">Monooxygenase</keyword>
<dbReference type="GO" id="GO:0050660">
    <property type="term" value="F:flavin adenine dinucleotide binding"/>
    <property type="evidence" value="ECO:0007669"/>
    <property type="project" value="InterPro"/>
</dbReference>
<keyword evidence="6" id="KW-1185">Reference proteome</keyword>
<gene>
    <name evidence="5" type="ORF">GCM10017577_44630</name>
</gene>
<reference evidence="5" key="1">
    <citation type="journal article" date="2014" name="Int. J. Syst. Evol. Microbiol.">
        <title>Complete genome sequence of Corynebacterium casei LMG S-19264T (=DSM 44701T), isolated from a smear-ripened cheese.</title>
        <authorList>
            <consortium name="US DOE Joint Genome Institute (JGI-PGF)"/>
            <person name="Walter F."/>
            <person name="Albersmeier A."/>
            <person name="Kalinowski J."/>
            <person name="Ruckert C."/>
        </authorList>
    </citation>
    <scope>NUCLEOTIDE SEQUENCE</scope>
    <source>
        <strain evidence="5">VKM Ac-1069</strain>
    </source>
</reference>
<dbReference type="PRINTS" id="PR00368">
    <property type="entry name" value="FADPNR"/>
</dbReference>
<dbReference type="PRINTS" id="PR00411">
    <property type="entry name" value="PNDRDTASEI"/>
</dbReference>
<evidence type="ECO:0000256" key="1">
    <source>
        <dbReference type="ARBA" id="ARBA00010139"/>
    </source>
</evidence>
<dbReference type="InterPro" id="IPR020946">
    <property type="entry name" value="Flavin_mOase-like"/>
</dbReference>